<keyword evidence="5" id="KW-1185">Reference proteome</keyword>
<evidence type="ECO:0000313" key="4">
    <source>
        <dbReference type="EMBL" id="BBH27382.1"/>
    </source>
</evidence>
<accession>A0A3G9JA85</accession>
<dbReference type="AlphaFoldDB" id="A0A3G9JA85"/>
<sequence length="292" mass="33989">MYKAAHAVIMAAGTSSRFAPLSYELPKALITVKGEVLIERQIRQLKEVGINDIYVVTGYKHEDFNYLERECGVKLLYNKDYNTRNNNASIHTARDVLANSYICSADNYFTKNPFTLENEDSYYAAIYANGPTKEWCLEEDQNGYISQVSIGGENAWYMLGHTFWSDEFSKNFLDILDKEYDQPETADKLWEDIYMEHLDVLKMKIKKYPDDFIFEFDSLDELRTFDTSYVNNTRSPIIQSIAEALHVTQAEIHDFKTLKSDTNEAIGFIFHVHNQTYHYLYDEKKIEEGEVL</sequence>
<keyword evidence="2 4" id="KW-0548">Nucleotidyltransferase</keyword>
<dbReference type="PANTHER" id="PTHR43584:SF5">
    <property type="entry name" value="PROTEIN LICC"/>
    <property type="match status" value="1"/>
</dbReference>
<dbReference type="InterPro" id="IPR029044">
    <property type="entry name" value="Nucleotide-diphossugar_trans"/>
</dbReference>
<dbReference type="Gene3D" id="3.90.550.10">
    <property type="entry name" value="Spore Coat Polysaccharide Biosynthesis Protein SpsA, Chain A"/>
    <property type="match status" value="1"/>
</dbReference>
<reference evidence="4 5" key="1">
    <citation type="submission" date="2018-11" db="EMBL/GenBank/DDBJ databases">
        <title>Novel Erysipelotrichaceae bacterium isolated from small intestine of a swine.</title>
        <authorList>
            <person name="Kim J.S."/>
            <person name="Choe H."/>
            <person name="Lee Y.R."/>
            <person name="Kim K.M."/>
            <person name="Park D.S."/>
        </authorList>
    </citation>
    <scope>NUCLEOTIDE SEQUENCE [LARGE SCALE GENOMIC DNA]</scope>
    <source>
        <strain evidence="4 5">SG0102</strain>
    </source>
</reference>
<dbReference type="InterPro" id="IPR050065">
    <property type="entry name" value="GlmU-like"/>
</dbReference>
<dbReference type="KEGG" id="ebm:SG0102_23160"/>
<dbReference type="GO" id="GO:0016779">
    <property type="term" value="F:nucleotidyltransferase activity"/>
    <property type="evidence" value="ECO:0007669"/>
    <property type="project" value="UniProtKB-KW"/>
</dbReference>
<dbReference type="Pfam" id="PF12804">
    <property type="entry name" value="NTP_transf_3"/>
    <property type="match status" value="1"/>
</dbReference>
<dbReference type="InParanoid" id="A0A3G9JA85"/>
<evidence type="ECO:0000256" key="1">
    <source>
        <dbReference type="ARBA" id="ARBA00022679"/>
    </source>
</evidence>
<dbReference type="SUPFAM" id="SSF53448">
    <property type="entry name" value="Nucleotide-diphospho-sugar transferases"/>
    <property type="match status" value="1"/>
</dbReference>
<evidence type="ECO:0000313" key="5">
    <source>
        <dbReference type="Proteomes" id="UP000268059"/>
    </source>
</evidence>
<keyword evidence="1 4" id="KW-0808">Transferase</keyword>
<dbReference type="CDD" id="cd02523">
    <property type="entry name" value="PC_cytidylyltransferase"/>
    <property type="match status" value="1"/>
</dbReference>
<proteinExistence type="predicted"/>
<evidence type="ECO:0000256" key="2">
    <source>
        <dbReference type="ARBA" id="ARBA00022695"/>
    </source>
</evidence>
<dbReference type="EMBL" id="AP019309">
    <property type="protein sequence ID" value="BBH27382.1"/>
    <property type="molecule type" value="Genomic_DNA"/>
</dbReference>
<protein>
    <submittedName>
        <fullName evidence="4">Choline-phosphate cytidylyltransferase</fullName>
    </submittedName>
</protein>
<gene>
    <name evidence="4" type="ORF">SG0102_23160</name>
</gene>
<dbReference type="RefSeq" id="WP_170162786.1">
    <property type="nucleotide sequence ID" value="NZ_AP019309.1"/>
</dbReference>
<dbReference type="Proteomes" id="UP000268059">
    <property type="component" value="Chromosome"/>
</dbReference>
<dbReference type="PANTHER" id="PTHR43584">
    <property type="entry name" value="NUCLEOTIDYL TRANSFERASE"/>
    <property type="match status" value="1"/>
</dbReference>
<feature type="domain" description="MobA-like NTP transferase" evidence="3">
    <location>
        <begin position="7"/>
        <end position="97"/>
    </location>
</feature>
<dbReference type="InterPro" id="IPR025877">
    <property type="entry name" value="MobA-like_NTP_Trfase"/>
</dbReference>
<name>A0A3G9JA85_9FIRM</name>
<evidence type="ECO:0000259" key="3">
    <source>
        <dbReference type="Pfam" id="PF12804"/>
    </source>
</evidence>
<organism evidence="4 5">
    <name type="scientific">Intestinibaculum porci</name>
    <dbReference type="NCBI Taxonomy" id="2487118"/>
    <lineage>
        <taxon>Bacteria</taxon>
        <taxon>Bacillati</taxon>
        <taxon>Bacillota</taxon>
        <taxon>Erysipelotrichia</taxon>
        <taxon>Erysipelotrichales</taxon>
        <taxon>Erysipelotrichaceae</taxon>
        <taxon>Intestinibaculum</taxon>
    </lineage>
</organism>